<evidence type="ECO:0008006" key="4">
    <source>
        <dbReference type="Google" id="ProtNLM"/>
    </source>
</evidence>
<dbReference type="Proteomes" id="UP000189059">
    <property type="component" value="Unassembled WGS sequence"/>
</dbReference>
<dbReference type="Pfam" id="PF08795">
    <property type="entry name" value="DUF1796"/>
    <property type="match status" value="1"/>
</dbReference>
<dbReference type="EMBL" id="MRVI01000001">
    <property type="protein sequence ID" value="OOC61110.1"/>
    <property type="molecule type" value="Genomic_DNA"/>
</dbReference>
<keyword evidence="3" id="KW-1185">Reference proteome</keyword>
<sequence length="208" mass="23972">MATLQDIKGPYSAIFSLGNNCLPAVQLKAHGLRKFAGPLDWMSSLKLPQVTRLLRNRFQGMLHYPNLMLANQATHELYNVVDLEYELYLNHDFFVHSNFPPHFAAYPEVKAKYDRRIARFLQTLASGGRVLFIRTDSSYEDVKELEAVLTELCAGPFHLLVVNHAPVAEIEWLNWGLNRVCAIHMPNQDEWYGNGFRWTFLFNGIYLV</sequence>
<proteinExistence type="predicted"/>
<evidence type="ECO:0000313" key="3">
    <source>
        <dbReference type="Proteomes" id="UP000189059"/>
    </source>
</evidence>
<name>A0A1B2DV12_9BACL</name>
<dbReference type="InterPro" id="IPR014903">
    <property type="entry name" value="DUF1796"/>
</dbReference>
<dbReference type="RefSeq" id="WP_077565662.1">
    <property type="nucleotide sequence ID" value="NZ_CP016809.1"/>
</dbReference>
<dbReference type="EMBL" id="CP016809">
    <property type="protein sequence ID" value="ANY71531.1"/>
    <property type="molecule type" value="Genomic_DNA"/>
</dbReference>
<evidence type="ECO:0000313" key="2">
    <source>
        <dbReference type="EMBL" id="OOC61110.1"/>
    </source>
</evidence>
<dbReference type="AlphaFoldDB" id="A0A1B2DV12"/>
<protein>
    <recommendedName>
        <fullName evidence="4">Peptidase</fullName>
    </recommendedName>
</protein>
<dbReference type="KEGG" id="pib:BBD41_02460"/>
<dbReference type="OrthoDB" id="5326008at2"/>
<accession>A0A1B2DV12</accession>
<organism evidence="1">
    <name type="scientific">Paenibacillus ihbetae</name>
    <dbReference type="NCBI Taxonomy" id="1870820"/>
    <lineage>
        <taxon>Bacteria</taxon>
        <taxon>Bacillati</taxon>
        <taxon>Bacillota</taxon>
        <taxon>Bacilli</taxon>
        <taxon>Bacillales</taxon>
        <taxon>Paenibacillaceae</taxon>
        <taxon>Paenibacillus</taxon>
    </lineage>
</organism>
<gene>
    <name evidence="2" type="ORF">BBD40_03905</name>
    <name evidence="1" type="ORF">BBD41_02460</name>
</gene>
<evidence type="ECO:0000313" key="1">
    <source>
        <dbReference type="EMBL" id="ANY71531.1"/>
    </source>
</evidence>
<reference evidence="1" key="1">
    <citation type="submission" date="2016-08" db="EMBL/GenBank/DDBJ databases">
        <title>Complete Genome Seqeunce of Paenibacillus sp. nov. IHBB 9852 from high altitute lake of Indian trans-Himalayas.</title>
        <authorList>
            <person name="Kiran S."/>
            <person name="Swarnkar M.K."/>
            <person name="Rana A."/>
            <person name="Tewari R."/>
            <person name="Gulati A."/>
        </authorList>
    </citation>
    <scope>NUCLEOTIDE SEQUENCE [LARGE SCALE GENOMIC DNA]</scope>
    <source>
        <strain evidence="1">IHBB 9852</strain>
    </source>
</reference>
<reference evidence="2 3" key="2">
    <citation type="submission" date="2016-12" db="EMBL/GenBank/DDBJ databases">
        <title>Genome sequencing and description of Paenibacillus sp. nov. from high altitude lake in the Indian Trans- Himalayas.</title>
        <authorList>
            <person name="Kiran S."/>
            <person name="Swarnkar M.K."/>
            <person name="Rana A."/>
            <person name="Tewari R."/>
            <person name="Gulati A."/>
        </authorList>
    </citation>
    <scope>NUCLEOTIDE SEQUENCE [LARGE SCALE GENOMIC DNA]</scope>
    <source>
        <strain evidence="2 3">IHBB 9951</strain>
    </source>
</reference>